<organism evidence="2 3">
    <name type="scientific">Neofusicoccum ribis</name>
    <dbReference type="NCBI Taxonomy" id="45134"/>
    <lineage>
        <taxon>Eukaryota</taxon>
        <taxon>Fungi</taxon>
        <taxon>Dikarya</taxon>
        <taxon>Ascomycota</taxon>
        <taxon>Pezizomycotina</taxon>
        <taxon>Dothideomycetes</taxon>
        <taxon>Dothideomycetes incertae sedis</taxon>
        <taxon>Botryosphaeriales</taxon>
        <taxon>Botryosphaeriaceae</taxon>
        <taxon>Neofusicoccum</taxon>
    </lineage>
</organism>
<reference evidence="2 3" key="1">
    <citation type="submission" date="2024-02" db="EMBL/GenBank/DDBJ databases">
        <title>De novo assembly and annotation of 12 fungi associated with fruit tree decline syndrome in Ontario, Canada.</title>
        <authorList>
            <person name="Sulman M."/>
            <person name="Ellouze W."/>
            <person name="Ilyukhin E."/>
        </authorList>
    </citation>
    <scope>NUCLEOTIDE SEQUENCE [LARGE SCALE GENOMIC DNA]</scope>
    <source>
        <strain evidence="2 3">M1-105</strain>
    </source>
</reference>
<feature type="compositionally biased region" description="Polar residues" evidence="1">
    <location>
        <begin position="818"/>
        <end position="834"/>
    </location>
</feature>
<dbReference type="Proteomes" id="UP001521116">
    <property type="component" value="Unassembled WGS sequence"/>
</dbReference>
<feature type="region of interest" description="Disordered" evidence="1">
    <location>
        <begin position="172"/>
        <end position="203"/>
    </location>
</feature>
<sequence>MLNPPTNLVEVQPGVYVKLEHPNTENRGRLDETHYGQSFTPRRRGEFMRSLSGETTVDDGEQSLHSFAAVPSGQANSAGLLRQDSVDGRGSGLPSIPSICQLNSSELLPLGAGGNVNINASTAPRPGSKDSDHRYHMQSRLGMSMQSTNDRFDRMLDPETNALKEWHRRVEQAREQDSQVASTIASTAPYSTDLESERPRNSPSRAFMDHVLQSRRAATLTDAQPVDTKLGDATQSAAEIAAPSVSTTQDLRTYDQYIQETGSMINNLVQDIASLEDAGATAGQEDDQAFTHTQPNTSQLSPRPSDNATQDGRTDSAGSIQRSVPMALRKLAPHLLALQRHLSAQPNVSTTLQNISDRLWMLENASFQHVPAEEINDKFELMDGRLLEIEHRLIDLEKNYFKAEEARETALVRREDFEDGSICSGGSDLPMSLLTKVLNETQKNARLDAIEERLNHLESAEPSHANPWVIEVILLPWGRDLKGIWFSQAELDRTDCSMSGASQASEDRSQTFLRHPSRSLQLPDAQHPDLSGDELYGQEGLEQEEHWHPRACGPKSKVWHRLKSRGLIRHVTIKEPGARHILNEIHDTFTSDLLDSLGGNSAFIDDSQETDSESESQSTENSLEPAETASASAAFHGYLTHRPPVVPLRKVYKESQLRWLPKSELITPTLWNAEFLSSGVLMNATGGKKRLYVTVGAAYRQSIRHEMTWKEVKELPRVRRSSSSSGDDQEPEDNEHEHEPWWDSDPRLDPLYDRVSSDRDLSNSSFSSSNSNNSLAYRPAELEFSRSQAACSASRQKGHLTPKSESPQPRPPRRISRTHSAPSTYQTASGSQTPSKRRAAASLDDLHDYPPPYSAPNARHVSCRITKRRRMGRSPTEDRTSIGSGANTIAGAAEPGSYGYTPRRSREPSLPVSAFEEFGSDGVASASLMANANRVASIPKGNGLNTQSAYATPFSGTVGMAGPCPPDFSETELDSSGAELEDGEDYGDEFGGDTEADDDDTDLDMADAHKQGVKLARAHEDDMRDADASSWQGFLTDGEGPPEGDESQVDFVKREDDNDMDGNMYGDTHIRPPHTLLPARIPAQEEEDDNGDEFNGIED</sequence>
<feature type="region of interest" description="Disordered" evidence="1">
    <location>
        <begin position="787"/>
        <end position="905"/>
    </location>
</feature>
<keyword evidence="3" id="KW-1185">Reference proteome</keyword>
<feature type="region of interest" description="Disordered" evidence="1">
    <location>
        <begin position="715"/>
        <end position="774"/>
    </location>
</feature>
<feature type="compositionally biased region" description="Acidic residues" evidence="1">
    <location>
        <begin position="1084"/>
        <end position="1099"/>
    </location>
</feature>
<feature type="compositionally biased region" description="Basic and acidic residues" evidence="1">
    <location>
        <begin position="1017"/>
        <end position="1027"/>
    </location>
</feature>
<feature type="region of interest" description="Disordered" evidence="1">
    <location>
        <begin position="290"/>
        <end position="320"/>
    </location>
</feature>
<feature type="region of interest" description="Disordered" evidence="1">
    <location>
        <begin position="970"/>
        <end position="1003"/>
    </location>
</feature>
<evidence type="ECO:0000313" key="3">
    <source>
        <dbReference type="Proteomes" id="UP001521116"/>
    </source>
</evidence>
<feature type="region of interest" description="Disordered" evidence="1">
    <location>
        <begin position="1015"/>
        <end position="1099"/>
    </location>
</feature>
<feature type="compositionally biased region" description="Low complexity" evidence="1">
    <location>
        <begin position="762"/>
        <end position="774"/>
    </location>
</feature>
<proteinExistence type="predicted"/>
<accession>A0ABR3SF87</accession>
<dbReference type="EMBL" id="JAJVDC020000189">
    <property type="protein sequence ID" value="KAL1619340.1"/>
    <property type="molecule type" value="Genomic_DNA"/>
</dbReference>
<gene>
    <name evidence="2" type="ORF">SLS56_010140</name>
</gene>
<comment type="caution">
    <text evidence="2">The sequence shown here is derived from an EMBL/GenBank/DDBJ whole genome shotgun (WGS) entry which is preliminary data.</text>
</comment>
<feature type="compositionally biased region" description="Polar residues" evidence="1">
    <location>
        <begin position="178"/>
        <end position="190"/>
    </location>
</feature>
<feature type="region of interest" description="Disordered" evidence="1">
    <location>
        <begin position="600"/>
        <end position="629"/>
    </location>
</feature>
<feature type="compositionally biased region" description="Basic and acidic residues" evidence="1">
    <location>
        <begin position="735"/>
        <end position="761"/>
    </location>
</feature>
<name>A0ABR3SF87_9PEZI</name>
<evidence type="ECO:0000313" key="2">
    <source>
        <dbReference type="EMBL" id="KAL1619340.1"/>
    </source>
</evidence>
<protein>
    <submittedName>
        <fullName evidence="2">Uncharacterized protein</fullName>
    </submittedName>
</protein>
<evidence type="ECO:0000256" key="1">
    <source>
        <dbReference type="SAM" id="MobiDB-lite"/>
    </source>
</evidence>
<feature type="compositionally biased region" description="Basic residues" evidence="1">
    <location>
        <begin position="861"/>
        <end position="872"/>
    </location>
</feature>